<dbReference type="PROSITE" id="PS00107">
    <property type="entry name" value="PROTEIN_KINASE_ATP"/>
    <property type="match status" value="1"/>
</dbReference>
<evidence type="ECO:0000256" key="7">
    <source>
        <dbReference type="ARBA" id="ARBA00047899"/>
    </source>
</evidence>
<dbReference type="SMART" id="SM00220">
    <property type="entry name" value="S_TKc"/>
    <property type="match status" value="1"/>
</dbReference>
<keyword evidence="4 9" id="KW-0547">Nucleotide-binding</keyword>
<dbReference type="PANTHER" id="PTHR47634">
    <property type="entry name" value="PROTEIN KINASE DOMAIN-CONTAINING PROTEIN-RELATED"/>
    <property type="match status" value="1"/>
</dbReference>
<dbReference type="PROSITE" id="PS50011">
    <property type="entry name" value="PROTEIN_KINASE_DOM"/>
    <property type="match status" value="1"/>
</dbReference>
<comment type="catalytic activity">
    <reaction evidence="8">
        <text>L-seryl-[protein] + ATP = O-phospho-L-seryl-[protein] + ADP + H(+)</text>
        <dbReference type="Rhea" id="RHEA:17989"/>
        <dbReference type="Rhea" id="RHEA-COMP:9863"/>
        <dbReference type="Rhea" id="RHEA-COMP:11604"/>
        <dbReference type="ChEBI" id="CHEBI:15378"/>
        <dbReference type="ChEBI" id="CHEBI:29999"/>
        <dbReference type="ChEBI" id="CHEBI:30616"/>
        <dbReference type="ChEBI" id="CHEBI:83421"/>
        <dbReference type="ChEBI" id="CHEBI:456216"/>
        <dbReference type="EC" id="2.7.11.1"/>
    </reaction>
</comment>
<evidence type="ECO:0000256" key="2">
    <source>
        <dbReference type="ARBA" id="ARBA00022527"/>
    </source>
</evidence>
<sequence length="357" mass="40925">MDTFTVQVNTNHLTTYMAFPPPLPAKLLPPTDLVEEEPTPHYKPQHFYPIGWGTSSTVWLARDLHQWRWRPPRYVAIKRRSVRITEHITKANPQHLGNNFVTTWLDSFRVASPGGPHICMVFDALCEPLWMLKHRFEGNTMPLDVMKPVSKLILIGLQYLHTEFHVIRTDLKPDNILLALNDPSILDSVAQDEMNDPSPRKQPDSREIYLSRNYWGLSPDYLGDRYSVDIWNSGVMLCDLVYGHGPFDIPRDARGPGSADEAHLGRIISLLGPPPSDLLDRGRETSRYYGAQGQFKFPELIGKKDLLSMTKKIDDDDELRQFIDLISRMLRWSPEDRATAQDLISHPWLSQIGPANR</sequence>
<proteinExistence type="predicted"/>
<evidence type="ECO:0000256" key="6">
    <source>
        <dbReference type="ARBA" id="ARBA00022840"/>
    </source>
</evidence>
<accession>A0ABR4LTM8</accession>
<keyword evidence="2" id="KW-0723">Serine/threonine-protein kinase</keyword>
<comment type="catalytic activity">
    <reaction evidence="7">
        <text>L-threonyl-[protein] + ATP = O-phospho-L-threonyl-[protein] + ADP + H(+)</text>
        <dbReference type="Rhea" id="RHEA:46608"/>
        <dbReference type="Rhea" id="RHEA-COMP:11060"/>
        <dbReference type="Rhea" id="RHEA-COMP:11605"/>
        <dbReference type="ChEBI" id="CHEBI:15378"/>
        <dbReference type="ChEBI" id="CHEBI:30013"/>
        <dbReference type="ChEBI" id="CHEBI:30616"/>
        <dbReference type="ChEBI" id="CHEBI:61977"/>
        <dbReference type="ChEBI" id="CHEBI:456216"/>
        <dbReference type="EC" id="2.7.11.1"/>
    </reaction>
</comment>
<dbReference type="EC" id="2.7.11.1" evidence="1"/>
<keyword evidence="6 9" id="KW-0067">ATP-binding</keyword>
<comment type="caution">
    <text evidence="11">The sequence shown here is derived from an EMBL/GenBank/DDBJ whole genome shotgun (WGS) entry which is preliminary data.</text>
</comment>
<dbReference type="EMBL" id="JBFXLQ010000017">
    <property type="protein sequence ID" value="KAL2867737.1"/>
    <property type="molecule type" value="Genomic_DNA"/>
</dbReference>
<name>A0ABR4LTM8_9EURO</name>
<dbReference type="RefSeq" id="XP_070886716.1">
    <property type="nucleotide sequence ID" value="XM_071034244.1"/>
</dbReference>
<dbReference type="PANTHER" id="PTHR47634:SF9">
    <property type="entry name" value="PROTEIN KINASE DOMAIN-CONTAINING PROTEIN-RELATED"/>
    <property type="match status" value="1"/>
</dbReference>
<keyword evidence="12" id="KW-1185">Reference proteome</keyword>
<gene>
    <name evidence="11" type="ORF">BJX67DRAFT_387637</name>
</gene>
<organism evidence="11 12">
    <name type="scientific">Aspergillus lucknowensis</name>
    <dbReference type="NCBI Taxonomy" id="176173"/>
    <lineage>
        <taxon>Eukaryota</taxon>
        <taxon>Fungi</taxon>
        <taxon>Dikarya</taxon>
        <taxon>Ascomycota</taxon>
        <taxon>Pezizomycotina</taxon>
        <taxon>Eurotiomycetes</taxon>
        <taxon>Eurotiomycetidae</taxon>
        <taxon>Eurotiales</taxon>
        <taxon>Aspergillaceae</taxon>
        <taxon>Aspergillus</taxon>
        <taxon>Aspergillus subgen. Nidulantes</taxon>
    </lineage>
</organism>
<reference evidence="11 12" key="1">
    <citation type="submission" date="2024-07" db="EMBL/GenBank/DDBJ databases">
        <title>Section-level genome sequencing and comparative genomics of Aspergillus sections Usti and Cavernicolus.</title>
        <authorList>
            <consortium name="Lawrence Berkeley National Laboratory"/>
            <person name="Nybo J.L."/>
            <person name="Vesth T.C."/>
            <person name="Theobald S."/>
            <person name="Frisvad J.C."/>
            <person name="Larsen T.O."/>
            <person name="Kjaerboelling I."/>
            <person name="Rothschild-Mancinelli K."/>
            <person name="Lyhne E.K."/>
            <person name="Kogle M.E."/>
            <person name="Barry K."/>
            <person name="Clum A."/>
            <person name="Na H."/>
            <person name="Ledsgaard L."/>
            <person name="Lin J."/>
            <person name="Lipzen A."/>
            <person name="Kuo A."/>
            <person name="Riley R."/>
            <person name="Mondo S."/>
            <person name="Labutti K."/>
            <person name="Haridas S."/>
            <person name="Pangalinan J."/>
            <person name="Salamov A.A."/>
            <person name="Simmons B.A."/>
            <person name="Magnuson J.K."/>
            <person name="Chen J."/>
            <person name="Drula E."/>
            <person name="Henrissat B."/>
            <person name="Wiebenga A."/>
            <person name="Lubbers R.J."/>
            <person name="Gomes A.C."/>
            <person name="Macurrencykelacurrency M.R."/>
            <person name="Stajich J."/>
            <person name="Grigoriev I.V."/>
            <person name="Mortensen U.H."/>
            <person name="De Vries R.P."/>
            <person name="Baker S.E."/>
            <person name="Andersen M.R."/>
        </authorList>
    </citation>
    <scope>NUCLEOTIDE SEQUENCE [LARGE SCALE GENOMIC DNA]</scope>
    <source>
        <strain evidence="11 12">CBS 449.75</strain>
    </source>
</reference>
<feature type="binding site" evidence="9">
    <location>
        <position position="78"/>
    </location>
    <ligand>
        <name>ATP</name>
        <dbReference type="ChEBI" id="CHEBI:30616"/>
    </ligand>
</feature>
<evidence type="ECO:0000259" key="10">
    <source>
        <dbReference type="PROSITE" id="PS50011"/>
    </source>
</evidence>
<evidence type="ECO:0000256" key="4">
    <source>
        <dbReference type="ARBA" id="ARBA00022741"/>
    </source>
</evidence>
<dbReference type="Gene3D" id="3.30.200.20">
    <property type="entry name" value="Phosphorylase Kinase, domain 1"/>
    <property type="match status" value="1"/>
</dbReference>
<protein>
    <recommendedName>
        <fullName evidence="1">non-specific serine/threonine protein kinase</fullName>
        <ecNumber evidence="1">2.7.11.1</ecNumber>
    </recommendedName>
</protein>
<feature type="domain" description="Protein kinase" evidence="10">
    <location>
        <begin position="44"/>
        <end position="349"/>
    </location>
</feature>
<dbReference type="GeneID" id="98149316"/>
<dbReference type="Pfam" id="PF00069">
    <property type="entry name" value="Pkinase"/>
    <property type="match status" value="1"/>
</dbReference>
<keyword evidence="5" id="KW-0418">Kinase</keyword>
<dbReference type="InterPro" id="IPR000719">
    <property type="entry name" value="Prot_kinase_dom"/>
</dbReference>
<dbReference type="InterPro" id="IPR011009">
    <property type="entry name" value="Kinase-like_dom_sf"/>
</dbReference>
<dbReference type="SUPFAM" id="SSF56112">
    <property type="entry name" value="Protein kinase-like (PK-like)"/>
    <property type="match status" value="1"/>
</dbReference>
<dbReference type="InterPro" id="IPR017441">
    <property type="entry name" value="Protein_kinase_ATP_BS"/>
</dbReference>
<evidence type="ECO:0000313" key="12">
    <source>
        <dbReference type="Proteomes" id="UP001610432"/>
    </source>
</evidence>
<evidence type="ECO:0000313" key="11">
    <source>
        <dbReference type="EMBL" id="KAL2867737.1"/>
    </source>
</evidence>
<evidence type="ECO:0000256" key="3">
    <source>
        <dbReference type="ARBA" id="ARBA00022679"/>
    </source>
</evidence>
<evidence type="ECO:0000256" key="5">
    <source>
        <dbReference type="ARBA" id="ARBA00022777"/>
    </source>
</evidence>
<evidence type="ECO:0000256" key="1">
    <source>
        <dbReference type="ARBA" id="ARBA00012513"/>
    </source>
</evidence>
<keyword evidence="3" id="KW-0808">Transferase</keyword>
<evidence type="ECO:0000256" key="9">
    <source>
        <dbReference type="PROSITE-ProRule" id="PRU10141"/>
    </source>
</evidence>
<dbReference type="Gene3D" id="1.10.510.10">
    <property type="entry name" value="Transferase(Phosphotransferase) domain 1"/>
    <property type="match status" value="2"/>
</dbReference>
<dbReference type="InterPro" id="IPR051334">
    <property type="entry name" value="SRPK"/>
</dbReference>
<dbReference type="Proteomes" id="UP001610432">
    <property type="component" value="Unassembled WGS sequence"/>
</dbReference>
<evidence type="ECO:0000256" key="8">
    <source>
        <dbReference type="ARBA" id="ARBA00048679"/>
    </source>
</evidence>